<proteinExistence type="predicted"/>
<dbReference type="GeneID" id="92365567"/>
<dbReference type="InterPro" id="IPR004331">
    <property type="entry name" value="SPX_dom"/>
</dbReference>
<dbReference type="InterPro" id="IPR003807">
    <property type="entry name" value="DUF202"/>
</dbReference>
<sequence>MISLEKYMYRAPSCYKSHYVDNNKVCNIILQLATQCGPYKAQVTQYIRESGKNIRIKLPRIFPDVLSEYSACDYLFREILNEEVAKVNQFSTMKYEEIYRELLKIGKKMRVEGIEKIETIMNKLDDIKIIEQNLDDLKLFLKEMERSLEHQGNEIIHLDFYIRTNFKILLRLGQFFDVMLDSTTSVWFQAHLTKEPFVDINIDILLVLLSVAWGRYRELEFIILNIDKEKIIFDKQNMRNRPIRLSNNSHNDKSSKLWKPPETFLRCTTKYWVHPNNVVAAKACIVRYIPYLIFGRSNEELETLLDPYKCVKGCEILDPKKIEESQVITSVYLDNKSTQCYWNRIIRCEMAQLLRLRCYGLNSGAKDMEIFIERKTHHESWTGEKSTKERFSLPQSYVFPYLKGKLSIDSLINQKIFDKKYITDKTAKLAKEMQEYIVEHNLQPFVRTSYLRAAFQHQDNNQVRFSIDTNLCMVNEYIPNGHPNEPWCRLAEEVLSKNEVTRFPYAILEVKLQTEQPIWVSEMLERCSAILVYKFSKFQHGMAILHKDKVPVLPHWAEDFEEEKFGSNFNSNGNTDSKKYIDKKQVQYDNFLFMNMNSDEYRKRNNQGDILNIENLANSYSSIRIFDALGSQIQWNNAVDDIEYLSVLNSPNNIDNIIFEKSKRIKKLDPKSLFAAERVFLYWIQKSLYVLTFTIILLTRTDNIVFMSKFSKYLGYFLIPVIAFMMFYGLHIYIDRCKSIKRRLVRSNEQEKDRIDHPKGSIIIFSIICSILTLSLFCSIYCGINTIKR</sequence>
<reference evidence="8 9" key="1">
    <citation type="submission" date="2016-10" db="EMBL/GenBank/DDBJ databases">
        <title>Reductive evolution of mitochondrial metabolism and differential evolution of invasion-related proteins in Cryptosporidium.</title>
        <authorList>
            <person name="Liu S."/>
            <person name="Roellig D.M."/>
            <person name="Guo Y."/>
            <person name="Li N."/>
            <person name="Frace M.A."/>
            <person name="Tang K."/>
            <person name="Zhang L."/>
            <person name="Feng Y."/>
            <person name="Xiao L."/>
        </authorList>
    </citation>
    <scope>NUCLEOTIDE SEQUENCE [LARGE SCALE GENOMIC DNA]</scope>
    <source>
        <strain evidence="8">30847</strain>
    </source>
</reference>
<keyword evidence="9" id="KW-1185">Reference proteome</keyword>
<dbReference type="GO" id="GO:0005774">
    <property type="term" value="C:vacuolar membrane"/>
    <property type="evidence" value="ECO:0007669"/>
    <property type="project" value="UniProtKB-SubCell"/>
</dbReference>
<accession>A0A1J4MUH4</accession>
<evidence type="ECO:0000256" key="5">
    <source>
        <dbReference type="ARBA" id="ARBA00023136"/>
    </source>
</evidence>
<evidence type="ECO:0000256" key="3">
    <source>
        <dbReference type="ARBA" id="ARBA00022692"/>
    </source>
</evidence>
<keyword evidence="3 6" id="KW-0812">Transmembrane</keyword>
<evidence type="ECO:0000256" key="4">
    <source>
        <dbReference type="ARBA" id="ARBA00022989"/>
    </source>
</evidence>
<evidence type="ECO:0000256" key="6">
    <source>
        <dbReference type="SAM" id="Phobius"/>
    </source>
</evidence>
<evidence type="ECO:0000259" key="7">
    <source>
        <dbReference type="PROSITE" id="PS51382"/>
    </source>
</evidence>
<evidence type="ECO:0000313" key="8">
    <source>
        <dbReference type="EMBL" id="OII77806.1"/>
    </source>
</evidence>
<keyword evidence="5 6" id="KW-0472">Membrane</keyword>
<evidence type="ECO:0000313" key="9">
    <source>
        <dbReference type="Proteomes" id="UP000186804"/>
    </source>
</evidence>
<dbReference type="RefSeq" id="XP_067069652.1">
    <property type="nucleotide sequence ID" value="XM_067211617.1"/>
</dbReference>
<dbReference type="EMBL" id="LRBS01000027">
    <property type="protein sequence ID" value="OII77806.1"/>
    <property type="molecule type" value="Genomic_DNA"/>
</dbReference>
<dbReference type="OrthoDB" id="6493944at2759"/>
<feature type="domain" description="SPX" evidence="7">
    <location>
        <begin position="1"/>
        <end position="190"/>
    </location>
</feature>
<dbReference type="PANTHER" id="PTHR46140:SF1">
    <property type="entry name" value="VACUOLAR TRANSPORTER CHAPERONE COMPLEX SUBUNIT 4-RELATED"/>
    <property type="match status" value="1"/>
</dbReference>
<dbReference type="VEuPathDB" id="CryptoDB:cand_013820"/>
<dbReference type="PROSITE" id="PS51382">
    <property type="entry name" value="SPX"/>
    <property type="match status" value="1"/>
</dbReference>
<organism evidence="8 9">
    <name type="scientific">Cryptosporidium andersoni</name>
    <dbReference type="NCBI Taxonomy" id="117008"/>
    <lineage>
        <taxon>Eukaryota</taxon>
        <taxon>Sar</taxon>
        <taxon>Alveolata</taxon>
        <taxon>Apicomplexa</taxon>
        <taxon>Conoidasida</taxon>
        <taxon>Coccidia</taxon>
        <taxon>Eucoccidiorida</taxon>
        <taxon>Eimeriorina</taxon>
        <taxon>Cryptosporidiidae</taxon>
        <taxon>Cryptosporidium</taxon>
    </lineage>
</organism>
<dbReference type="AlphaFoldDB" id="A0A1J4MUH4"/>
<dbReference type="Proteomes" id="UP000186804">
    <property type="component" value="Unassembled WGS sequence"/>
</dbReference>
<gene>
    <name evidence="8" type="ORF">cand_013820</name>
</gene>
<feature type="transmembrane region" description="Helical" evidence="6">
    <location>
        <begin position="713"/>
        <end position="734"/>
    </location>
</feature>
<protein>
    <recommendedName>
        <fullName evidence="7">SPX domain-containing protein</fullName>
    </recommendedName>
</protein>
<dbReference type="Gene3D" id="3.20.100.30">
    <property type="entry name" value="VTC, catalytic tunnel domain"/>
    <property type="match status" value="1"/>
</dbReference>
<feature type="transmembrane region" description="Helical" evidence="6">
    <location>
        <begin position="680"/>
        <end position="701"/>
    </location>
</feature>
<dbReference type="InterPro" id="IPR042267">
    <property type="entry name" value="VTC_sf"/>
</dbReference>
<name>A0A1J4MUH4_9CRYT</name>
<dbReference type="Pfam" id="PF02656">
    <property type="entry name" value="DUF202"/>
    <property type="match status" value="1"/>
</dbReference>
<comment type="caution">
    <text evidence="8">The sequence shown here is derived from an EMBL/GenBank/DDBJ whole genome shotgun (WGS) entry which is preliminary data.</text>
</comment>
<dbReference type="PANTHER" id="PTHR46140">
    <property type="entry name" value="VACUOLAR TRANSPORTER CHAPERONE 1-RELATED"/>
    <property type="match status" value="1"/>
</dbReference>
<dbReference type="Pfam" id="PF09359">
    <property type="entry name" value="VTC"/>
    <property type="match status" value="1"/>
</dbReference>
<feature type="transmembrane region" description="Helical" evidence="6">
    <location>
        <begin position="762"/>
        <end position="784"/>
    </location>
</feature>
<dbReference type="InterPro" id="IPR018966">
    <property type="entry name" value="VTC_domain"/>
</dbReference>
<comment type="subcellular location">
    <subcellularLocation>
        <location evidence="1">Vacuole membrane</location>
        <topology evidence="1">Multi-pass membrane protein</topology>
    </subcellularLocation>
</comment>
<keyword evidence="4 6" id="KW-1133">Transmembrane helix</keyword>
<dbReference type="CDD" id="cd07751">
    <property type="entry name" value="PolyPPase_VTC4_like"/>
    <property type="match status" value="1"/>
</dbReference>
<dbReference type="InterPro" id="IPR051572">
    <property type="entry name" value="VTC_Complex_Subunit"/>
</dbReference>
<evidence type="ECO:0000256" key="1">
    <source>
        <dbReference type="ARBA" id="ARBA00004128"/>
    </source>
</evidence>
<evidence type="ECO:0000256" key="2">
    <source>
        <dbReference type="ARBA" id="ARBA00022554"/>
    </source>
</evidence>
<keyword evidence="2" id="KW-0926">Vacuole</keyword>
<dbReference type="GO" id="GO:0006799">
    <property type="term" value="P:polyphosphate biosynthetic process"/>
    <property type="evidence" value="ECO:0007669"/>
    <property type="project" value="UniProtKB-ARBA"/>
</dbReference>